<evidence type="ECO:0000259" key="2">
    <source>
        <dbReference type="Pfam" id="PF13086"/>
    </source>
</evidence>
<dbReference type="PANTHER" id="PTHR10887">
    <property type="entry name" value="DNA2/NAM7 HELICASE FAMILY"/>
    <property type="match status" value="1"/>
</dbReference>
<dbReference type="RefSeq" id="WP_274269084.1">
    <property type="nucleotide sequence ID" value="NZ_CP117880.1"/>
</dbReference>
<feature type="domain" description="DNA2/NAM7 helicase helicase" evidence="2">
    <location>
        <begin position="666"/>
        <end position="735"/>
    </location>
</feature>
<reference evidence="5 6" key="1">
    <citation type="submission" date="2023-02" db="EMBL/GenBank/DDBJ databases">
        <title>Genome sequence of Sphingobacterium sp. KACC 22765.</title>
        <authorList>
            <person name="Kim S."/>
            <person name="Heo J."/>
            <person name="Kwon S.-W."/>
        </authorList>
    </citation>
    <scope>NUCLEOTIDE SEQUENCE [LARGE SCALE GENOMIC DNA]</scope>
    <source>
        <strain evidence="5 6">KACC 22765</strain>
    </source>
</reference>
<dbReference type="InterPro" id="IPR011335">
    <property type="entry name" value="Restrct_endonuc-II-like"/>
</dbReference>
<name>A0ABY7WPX6_9SPHI</name>
<dbReference type="SUPFAM" id="SSF52540">
    <property type="entry name" value="P-loop containing nucleoside triphosphate hydrolases"/>
    <property type="match status" value="1"/>
</dbReference>
<dbReference type="CDD" id="cd18808">
    <property type="entry name" value="SF1_C_Upf1"/>
    <property type="match status" value="1"/>
</dbReference>
<dbReference type="InterPro" id="IPR025103">
    <property type="entry name" value="DUF4011"/>
</dbReference>
<dbReference type="InterPro" id="IPR047187">
    <property type="entry name" value="SF1_C_Upf1"/>
</dbReference>
<dbReference type="Pfam" id="PF11784">
    <property type="entry name" value="DUF3320"/>
    <property type="match status" value="1"/>
</dbReference>
<evidence type="ECO:0000259" key="1">
    <source>
        <dbReference type="Pfam" id="PF11784"/>
    </source>
</evidence>
<organism evidence="5 6">
    <name type="scientific">Sphingobacterium oryzagri</name>
    <dbReference type="NCBI Taxonomy" id="3025669"/>
    <lineage>
        <taxon>Bacteria</taxon>
        <taxon>Pseudomonadati</taxon>
        <taxon>Bacteroidota</taxon>
        <taxon>Sphingobacteriia</taxon>
        <taxon>Sphingobacteriales</taxon>
        <taxon>Sphingobacteriaceae</taxon>
        <taxon>Sphingobacterium</taxon>
    </lineage>
</organism>
<dbReference type="Gene3D" id="3.40.50.300">
    <property type="entry name" value="P-loop containing nucleotide triphosphate hydrolases"/>
    <property type="match status" value="3"/>
</dbReference>
<evidence type="ECO:0000259" key="4">
    <source>
        <dbReference type="Pfam" id="PF18741"/>
    </source>
</evidence>
<feature type="domain" description="DNA2/NAM7 helicase-like C-terminal" evidence="3">
    <location>
        <begin position="1347"/>
        <end position="1538"/>
    </location>
</feature>
<dbReference type="PANTHER" id="PTHR10887:SF530">
    <property type="entry name" value="SUPERFAMILY I DNA HELICASES"/>
    <property type="match status" value="1"/>
</dbReference>
<dbReference type="InterPro" id="IPR041677">
    <property type="entry name" value="DNA2/NAM7_AAA_11"/>
</dbReference>
<evidence type="ECO:0000313" key="5">
    <source>
        <dbReference type="EMBL" id="WDF70375.1"/>
    </source>
</evidence>
<dbReference type="Pfam" id="PF18741">
    <property type="entry name" value="MTES_1575"/>
    <property type="match status" value="1"/>
</dbReference>
<feature type="domain" description="DUF3320" evidence="1">
    <location>
        <begin position="1744"/>
        <end position="1788"/>
    </location>
</feature>
<feature type="domain" description="DNA2/NAM7 helicase helicase" evidence="2">
    <location>
        <begin position="1286"/>
        <end position="1328"/>
    </location>
</feature>
<dbReference type="InterPro" id="IPR027417">
    <property type="entry name" value="P-loop_NTPase"/>
</dbReference>
<evidence type="ECO:0000313" key="6">
    <source>
        <dbReference type="Proteomes" id="UP001221558"/>
    </source>
</evidence>
<dbReference type="EMBL" id="CP117880">
    <property type="protein sequence ID" value="WDF70375.1"/>
    <property type="molecule type" value="Genomic_DNA"/>
</dbReference>
<sequence>MSSTALLQLSSNHHTYFNYTFCLNSYSFLDQIVLNEVTQDIVSVELQIQSSIGLFEPYRFFIDELRAGKTVVLERFDFHYNLPFLRALTEKDIDTIAVTVVDASGNTLATEQWQLQILPMDYFGGLQAFPQLLASYVLSNHPAIYDVKTKAIDILQMSGLKTAFEGYQGNSKERVLQMVSAIYKAIQSLELIYSAMPPSFEKQGQRIRLLDKVIANKFGNCIDISLLFASCLEAIDLHPLLIIAQGYAFVGVWLADKRMDSMINVDQTAISKRIAKGNKEIALIETTSLCKGNAISFTQAMEIAEAQLFQENNFLLSMDIKNIRAHGISPLPTLSQEQLEMRGFINEETDAAYSLDDDFDIGAQYDDLELTDFTNLTKTKLWERKLLDLSLRNNLLNVRFTKSMLQLVDIEIAKLEDALAEGKSYTIQPNNNLPRTRKYTVYEPPIHHSLPLFKLSDEEFDYNRLLTYYQEDVLDSILTNLYRSAKLAEEENGKSTLYLGVGLLKWYDPKNKDTPRLAPILLVPVELSRRSVNSKFNLRSREEETMINITLLEYLKQEFRLKLNSLETLPMDESGVDVAKVLALMRNAILNLEGWDILEQFVLGIFSFNKLILWQDISKFSEEIQKSSIVKSLISGQLSEQLESVEGSDRELEELSAAALTLPIATDNSQLNAVKNANANKTFILHGPPGTGKSQTITNIIADALANDKKVLFVAAKKAALEVVQNRLEKIGIGPFCLELHSNKSKKSDVLSQFEQTLSLPKYQLTVDFQQEASRLDERKRVLSSYVEQLHHRIPIGWSLYDSISFLEQYGIVYRADLQLNFAVEDIAVNEWNIWNDWVTNLAAIAKKIGMPAEHPLRSVVIFNHQFDHKERLTTAITQYVQSNAESKDICLTYDIDINAIDIYERVFDILKSKSVNPDLLDFYYQEDQQKSLHDWLHLHSKKSELETSILNAYNRSIFKLDVSTLSLQWNRAMNTWFLPKWLQQRKIKNKVQAYAKHRLSDPVVISKLFTDLEEIEHINQQLTRSVFSRMERLSHQYATVDAIDVQRINNDLKTVKDIDLLLQKVPSIQPQRWIEKNIIAQNISKNINQIIATLQLLQQATLALQEYTPIIPKKEELQGILSHMDTLELWINYNFYLRKGQELTLDWFLAFMQVGKVDHNDLQFEFEKIMHLNHFIQRMNDSSVLHSFDADVYNSNIEQYKKLHAEFTTLSRQQLIMKLRAKIPNFSQEAAQSSEVGILQKAIRSKGRGLSLRKLFDQIPTLIPRLKPCMLMSPISVAQYFDVSEDHFDLVIFDEASQLPTSEAISALARAKQAIIVGDPKQMPPTSFFASQKSDEDHYDLEDLESILEDCLALSIPSNYLLRHYRSKHESLISFSNKNFYDNKLLTFPSPDDRSRKVTFRYIDGFYDKGKTRTNLNEAQAIVNYIAAHLNSDHKKSIGVVTFSQTQQSLIEDLLQNLYQQQPALEGLANQEEEPIFIKNLENVQGDERDIILFSIGYGPDEEGKVSMNFGPLNRDGGWRRLNVAVTRARYEMKIFSSLKADQIDLNRTKSEGVKGLKEFLNFAEKGIFLGNSSQPSERRLSLVHQLAIALEKEDLKVSTHIGTSNYKIDIGILHPENEHQYVLGILVDGENYFNIHTTNDRELLAPGVLQVLGWNIFRIWTIDWIKNKEKIIREVKEAVNRVLQDDKNISAESDYVEIAPVRDAVSNIVVIKDNLLQDNMKAYEEVRLNPVPFANSESIYFAENRSKIQRQMLEIIAKESPISKNLLFRKIKALWNTARAGAKLQQHLNDLINQLTNIKQTEAHDIFFWAENTKPEQVDFYRDNSVIKRDIYDISTEELQFVVTQLLQTNLSLDKMELLRLVARAFGFQKVGTQVEAVIDSVLNNMEKKGLIANVLGRIGLAEVK</sequence>
<dbReference type="SUPFAM" id="SSF52980">
    <property type="entry name" value="Restriction endonuclease-like"/>
    <property type="match status" value="1"/>
</dbReference>
<feature type="domain" description="Restriction endonuclease type II-like" evidence="4">
    <location>
        <begin position="1588"/>
        <end position="1680"/>
    </location>
</feature>
<keyword evidence="6" id="KW-1185">Reference proteome</keyword>
<dbReference type="Pfam" id="PF13087">
    <property type="entry name" value="AAA_12"/>
    <property type="match status" value="1"/>
</dbReference>
<proteinExistence type="predicted"/>
<protein>
    <submittedName>
        <fullName evidence="5">DUF3320 domain-containing protein</fullName>
    </submittedName>
</protein>
<dbReference type="Pfam" id="PF13086">
    <property type="entry name" value="AAA_11"/>
    <property type="match status" value="2"/>
</dbReference>
<dbReference type="Proteomes" id="UP001221558">
    <property type="component" value="Chromosome"/>
</dbReference>
<dbReference type="Gene3D" id="3.40.960.10">
    <property type="entry name" value="VSR Endonuclease"/>
    <property type="match status" value="1"/>
</dbReference>
<dbReference type="InterPro" id="IPR041679">
    <property type="entry name" value="DNA2/NAM7-like_C"/>
</dbReference>
<accession>A0ABY7WPX6</accession>
<dbReference type="Pfam" id="PF13195">
    <property type="entry name" value="DUF4011"/>
    <property type="match status" value="1"/>
</dbReference>
<dbReference type="InterPro" id="IPR049468">
    <property type="entry name" value="Restrct_endonuc-II-like_dom"/>
</dbReference>
<gene>
    <name evidence="5" type="ORF">PQ465_08345</name>
</gene>
<dbReference type="InterPro" id="IPR045055">
    <property type="entry name" value="DNA2/NAM7-like"/>
</dbReference>
<dbReference type="InterPro" id="IPR021754">
    <property type="entry name" value="DUF3320"/>
</dbReference>
<evidence type="ECO:0000259" key="3">
    <source>
        <dbReference type="Pfam" id="PF13087"/>
    </source>
</evidence>